<reference evidence="2 3" key="1">
    <citation type="submission" date="2014-12" db="EMBL/GenBank/DDBJ databases">
        <title>Draft genome sequences of 29 type strains of Enterococci.</title>
        <authorList>
            <person name="Zhong Z."/>
            <person name="Sun Z."/>
            <person name="Liu W."/>
            <person name="Zhang W."/>
            <person name="Zhang H."/>
        </authorList>
    </citation>
    <scope>NUCLEOTIDE SEQUENCE [LARGE SCALE GENOMIC DNA]</scope>
    <source>
        <strain evidence="2 3">DSM 21207</strain>
    </source>
</reference>
<dbReference type="SUPFAM" id="SSF56784">
    <property type="entry name" value="HAD-like"/>
    <property type="match status" value="1"/>
</dbReference>
<gene>
    <name evidence="2" type="ORF">RU96_GL001706</name>
</gene>
<dbReference type="GO" id="GO:0016020">
    <property type="term" value="C:membrane"/>
    <property type="evidence" value="ECO:0007669"/>
    <property type="project" value="InterPro"/>
</dbReference>
<name>A0A1L8R2A7_9ENTE</name>
<dbReference type="STRING" id="317010.RU96_GL001706"/>
<dbReference type="GO" id="GO:0005524">
    <property type="term" value="F:ATP binding"/>
    <property type="evidence" value="ECO:0007669"/>
    <property type="project" value="UniProtKB-KW"/>
</dbReference>
<dbReference type="PANTHER" id="PTHR43743">
    <property type="entry name" value="POTASSIUM-TRANSPORTING ATPASE ATP-BINDING SUBUNIT"/>
    <property type="match status" value="1"/>
</dbReference>
<organism evidence="2 3">
    <name type="scientific">Enterococcus canintestini</name>
    <dbReference type="NCBI Taxonomy" id="317010"/>
    <lineage>
        <taxon>Bacteria</taxon>
        <taxon>Bacillati</taxon>
        <taxon>Bacillota</taxon>
        <taxon>Bacilli</taxon>
        <taxon>Lactobacillales</taxon>
        <taxon>Enterococcaceae</taxon>
        <taxon>Enterococcus</taxon>
    </lineage>
</organism>
<feature type="transmembrane region" description="Helical" evidence="1">
    <location>
        <begin position="143"/>
        <end position="167"/>
    </location>
</feature>
<dbReference type="Proteomes" id="UP000182835">
    <property type="component" value="Unassembled WGS sequence"/>
</dbReference>
<dbReference type="InterPro" id="IPR036412">
    <property type="entry name" value="HAD-like_sf"/>
</dbReference>
<dbReference type="PANTHER" id="PTHR43743:SF1">
    <property type="entry name" value="POTASSIUM-TRANSPORTING ATPASE ATP-BINDING SUBUNIT"/>
    <property type="match status" value="1"/>
</dbReference>
<dbReference type="Gene3D" id="3.40.50.1000">
    <property type="entry name" value="HAD superfamily/HAD-like"/>
    <property type="match status" value="1"/>
</dbReference>
<feature type="transmembrane region" description="Helical" evidence="1">
    <location>
        <begin position="103"/>
        <end position="122"/>
    </location>
</feature>
<dbReference type="InterPro" id="IPR006391">
    <property type="entry name" value="P-type_ATPase_bsu_IA"/>
</dbReference>
<comment type="caution">
    <text evidence="2">The sequence shown here is derived from an EMBL/GenBank/DDBJ whole genome shotgun (WGS) entry which is preliminary data.</text>
</comment>
<keyword evidence="1" id="KW-1133">Transmembrane helix</keyword>
<evidence type="ECO:0000313" key="2">
    <source>
        <dbReference type="EMBL" id="OJG13872.1"/>
    </source>
</evidence>
<keyword evidence="1" id="KW-0472">Membrane</keyword>
<dbReference type="InterPro" id="IPR023214">
    <property type="entry name" value="HAD_sf"/>
</dbReference>
<sequence>MTGDGTNDAPALAQANVGLAMNSGTTAAKEAANMVDLDSDPTKMILEVVEIGKQLLITRGSLTTFSIANDIAKYFAIIPAMFMRAIPELNVLNIMNLATPNTAILSALIFNAVIIPCLIPLAMKGVQYRPMSSEKMLLRNMMIFGVGGIITPFIGIKIIDMILYPILGLLGM</sequence>
<dbReference type="EMBL" id="JXKG01000031">
    <property type="protein sequence ID" value="OJG13872.1"/>
    <property type="molecule type" value="Genomic_DNA"/>
</dbReference>
<feature type="transmembrane region" description="Helical" evidence="1">
    <location>
        <begin position="62"/>
        <end position="83"/>
    </location>
</feature>
<proteinExistence type="predicted"/>
<keyword evidence="1" id="KW-0812">Transmembrane</keyword>
<evidence type="ECO:0000313" key="3">
    <source>
        <dbReference type="Proteomes" id="UP000182835"/>
    </source>
</evidence>
<dbReference type="GO" id="GO:0008556">
    <property type="term" value="F:P-type potassium transmembrane transporter activity"/>
    <property type="evidence" value="ECO:0007669"/>
    <property type="project" value="InterPro"/>
</dbReference>
<dbReference type="PRINTS" id="PR00119">
    <property type="entry name" value="CATATPASE"/>
</dbReference>
<accession>A0A1L8R2A7</accession>
<evidence type="ECO:0000256" key="1">
    <source>
        <dbReference type="SAM" id="Phobius"/>
    </source>
</evidence>
<protein>
    <submittedName>
        <fullName evidence="2">ATPase</fullName>
    </submittedName>
</protein>
<dbReference type="AlphaFoldDB" id="A0A1L8R2A7"/>